<evidence type="ECO:0000313" key="3">
    <source>
        <dbReference type="Proteomes" id="UP000320839"/>
    </source>
</evidence>
<dbReference type="InterPro" id="IPR003779">
    <property type="entry name" value="CMD-like"/>
</dbReference>
<dbReference type="PANTHER" id="PTHR33930:SF2">
    <property type="entry name" value="BLR3452 PROTEIN"/>
    <property type="match status" value="1"/>
</dbReference>
<accession>A0A518FVZ8</accession>
<sequence length="113" mass="12047">MDKQYPPYYNQLKGLMDDLGKEIPGTMSGFSQLHKHAMAEGALSTKAKELIALAIAITVRCDGCIAYHVHDALHAGATRPEIVEAIGVAVLMGGGPSTIYGSEALEALKQFCE</sequence>
<dbReference type="NCBIfam" id="TIGR00778">
    <property type="entry name" value="ahpD_dom"/>
    <property type="match status" value="1"/>
</dbReference>
<evidence type="ECO:0000313" key="2">
    <source>
        <dbReference type="EMBL" id="QDV20519.1"/>
    </source>
</evidence>
<organism evidence="2 3">
    <name type="scientific">Gimesia panareensis</name>
    <dbReference type="NCBI Taxonomy" id="2527978"/>
    <lineage>
        <taxon>Bacteria</taxon>
        <taxon>Pseudomonadati</taxon>
        <taxon>Planctomycetota</taxon>
        <taxon>Planctomycetia</taxon>
        <taxon>Planctomycetales</taxon>
        <taxon>Planctomycetaceae</taxon>
        <taxon>Gimesia</taxon>
    </lineage>
</organism>
<dbReference type="Proteomes" id="UP000320839">
    <property type="component" value="Chromosome"/>
</dbReference>
<name>A0A518FVZ8_9PLAN</name>
<proteinExistence type="predicted"/>
<dbReference type="AlphaFoldDB" id="A0A518FVZ8"/>
<gene>
    <name evidence="2" type="ORF">Pan153_51940</name>
</gene>
<dbReference type="EMBL" id="CP036317">
    <property type="protein sequence ID" value="QDV20519.1"/>
    <property type="molecule type" value="Genomic_DNA"/>
</dbReference>
<reference evidence="2 3" key="1">
    <citation type="submission" date="2019-02" db="EMBL/GenBank/DDBJ databases">
        <title>Deep-cultivation of Planctomycetes and their phenomic and genomic characterization uncovers novel biology.</title>
        <authorList>
            <person name="Wiegand S."/>
            <person name="Jogler M."/>
            <person name="Boedeker C."/>
            <person name="Pinto D."/>
            <person name="Vollmers J."/>
            <person name="Rivas-Marin E."/>
            <person name="Kohn T."/>
            <person name="Peeters S.H."/>
            <person name="Heuer A."/>
            <person name="Rast P."/>
            <person name="Oberbeckmann S."/>
            <person name="Bunk B."/>
            <person name="Jeske O."/>
            <person name="Meyerdierks A."/>
            <person name="Storesund J.E."/>
            <person name="Kallscheuer N."/>
            <person name="Luecker S."/>
            <person name="Lage O.M."/>
            <person name="Pohl T."/>
            <person name="Merkel B.J."/>
            <person name="Hornburger P."/>
            <person name="Mueller R.-W."/>
            <person name="Bruemmer F."/>
            <person name="Labrenz M."/>
            <person name="Spormann A.M."/>
            <person name="Op den Camp H."/>
            <person name="Overmann J."/>
            <person name="Amann R."/>
            <person name="Jetten M.S.M."/>
            <person name="Mascher T."/>
            <person name="Medema M.H."/>
            <person name="Devos D.P."/>
            <person name="Kaster A.-K."/>
            <person name="Ovreas L."/>
            <person name="Rohde M."/>
            <person name="Galperin M.Y."/>
            <person name="Jogler C."/>
        </authorList>
    </citation>
    <scope>NUCLEOTIDE SEQUENCE [LARGE SCALE GENOMIC DNA]</scope>
    <source>
        <strain evidence="2 3">Pan153</strain>
    </source>
</reference>
<dbReference type="SUPFAM" id="SSF69118">
    <property type="entry name" value="AhpD-like"/>
    <property type="match status" value="1"/>
</dbReference>
<dbReference type="PANTHER" id="PTHR33930">
    <property type="entry name" value="ALKYL HYDROPEROXIDE REDUCTASE AHPD"/>
    <property type="match status" value="1"/>
</dbReference>
<dbReference type="RefSeq" id="WP_197994746.1">
    <property type="nucleotide sequence ID" value="NZ_CP036317.1"/>
</dbReference>
<feature type="domain" description="Carboxymuconolactone decarboxylase-like" evidence="1">
    <location>
        <begin position="24"/>
        <end position="106"/>
    </location>
</feature>
<dbReference type="Pfam" id="PF02627">
    <property type="entry name" value="CMD"/>
    <property type="match status" value="1"/>
</dbReference>
<dbReference type="InterPro" id="IPR004675">
    <property type="entry name" value="AhpD_core"/>
</dbReference>
<evidence type="ECO:0000259" key="1">
    <source>
        <dbReference type="Pfam" id="PF02627"/>
    </source>
</evidence>
<dbReference type="InterPro" id="IPR029032">
    <property type="entry name" value="AhpD-like"/>
</dbReference>
<dbReference type="Gene3D" id="1.20.1290.10">
    <property type="entry name" value="AhpD-like"/>
    <property type="match status" value="1"/>
</dbReference>
<dbReference type="GO" id="GO:0051920">
    <property type="term" value="F:peroxiredoxin activity"/>
    <property type="evidence" value="ECO:0007669"/>
    <property type="project" value="InterPro"/>
</dbReference>
<protein>
    <submittedName>
        <fullName evidence="2">Carboxymuconolactone decarboxylase family protein</fullName>
    </submittedName>
</protein>